<feature type="domain" description="TraC-like" evidence="2">
    <location>
        <begin position="15"/>
        <end position="173"/>
    </location>
</feature>
<evidence type="ECO:0000313" key="4">
    <source>
        <dbReference type="Proteomes" id="UP000315589"/>
    </source>
</evidence>
<evidence type="ECO:0000313" key="3">
    <source>
        <dbReference type="EMBL" id="TSC93775.1"/>
    </source>
</evidence>
<reference evidence="3 4" key="1">
    <citation type="submission" date="2017-07" db="EMBL/GenBank/DDBJ databases">
        <title>Mechanisms for carbon and nitrogen cycling indicate functional differentiation within the Candidate Phyla Radiation.</title>
        <authorList>
            <person name="Danczak R.E."/>
            <person name="Johnston M.D."/>
            <person name="Kenah C."/>
            <person name="Slattery M."/>
            <person name="Wrighton K.C."/>
            <person name="Wilkins M.J."/>
        </authorList>
    </citation>
    <scope>NUCLEOTIDE SEQUENCE [LARGE SCALE GENOMIC DNA]</scope>
    <source>
        <strain evidence="3">Licking1014_85</strain>
    </source>
</reference>
<feature type="region of interest" description="Disordered" evidence="1">
    <location>
        <begin position="241"/>
        <end position="263"/>
    </location>
</feature>
<organism evidence="3 4">
    <name type="scientific">Candidatus Berkelbacteria bacterium Licking1014_85</name>
    <dbReference type="NCBI Taxonomy" id="2017148"/>
    <lineage>
        <taxon>Bacteria</taxon>
        <taxon>Candidatus Berkelbacteria</taxon>
    </lineage>
</organism>
<gene>
    <name evidence="3" type="ORF">CEN91_116</name>
</gene>
<accession>A0A554LLN3</accession>
<feature type="compositionally biased region" description="Basic and acidic residues" evidence="1">
    <location>
        <begin position="241"/>
        <end position="250"/>
    </location>
</feature>
<sequence>MSSTQSTINIKTISNGTIITNDNRLVKILEVKPVNFALKSEEDKNALIGQFQSFLNSLSFPLQILVQSRKIDIAPYLNLLKEQLNKTQNNLMRLQISEYINFIDKLTELANIMDKKFYAIVSYTSTKTETKGFFANIFGNTKSVKMNAEEFTENSKKLEERVSVVTQGLSAMELVAAPLQTQKIIETFYAIYNPDEALEEHLVETSKISSPIVSSEDKKIIAEAMRKAEIKTNANKLDKLGQLDKLDKNKNAKPATNPPTTSK</sequence>
<dbReference type="Pfam" id="PF26593">
    <property type="entry name" value="TraC-like"/>
    <property type="match status" value="1"/>
</dbReference>
<dbReference type="InterPro" id="IPR058596">
    <property type="entry name" value="TraC-like_dom"/>
</dbReference>
<dbReference type="AlphaFoldDB" id="A0A554LLN3"/>
<comment type="caution">
    <text evidence="3">The sequence shown here is derived from an EMBL/GenBank/DDBJ whole genome shotgun (WGS) entry which is preliminary data.</text>
</comment>
<protein>
    <recommendedName>
        <fullName evidence="2">TraC-like domain-containing protein</fullName>
    </recommendedName>
</protein>
<evidence type="ECO:0000259" key="2">
    <source>
        <dbReference type="Pfam" id="PF26593"/>
    </source>
</evidence>
<dbReference type="Proteomes" id="UP000315589">
    <property type="component" value="Unassembled WGS sequence"/>
</dbReference>
<evidence type="ECO:0000256" key="1">
    <source>
        <dbReference type="SAM" id="MobiDB-lite"/>
    </source>
</evidence>
<proteinExistence type="predicted"/>
<name>A0A554LLN3_9BACT</name>
<dbReference type="EMBL" id="VMGI01000010">
    <property type="protein sequence ID" value="TSC93775.1"/>
    <property type="molecule type" value="Genomic_DNA"/>
</dbReference>